<keyword evidence="4" id="KW-0804">Transcription</keyword>
<accession>A0ABP8YJ06</accession>
<evidence type="ECO:0000313" key="7">
    <source>
        <dbReference type="EMBL" id="GAA4731580.1"/>
    </source>
</evidence>
<dbReference type="InterPro" id="IPR013325">
    <property type="entry name" value="RNA_pol_sigma_r2"/>
</dbReference>
<dbReference type="PANTHER" id="PTHR43133:SF25">
    <property type="entry name" value="RNA POLYMERASE SIGMA FACTOR RFAY-RELATED"/>
    <property type="match status" value="1"/>
</dbReference>
<dbReference type="Gene3D" id="1.10.1740.10">
    <property type="match status" value="1"/>
</dbReference>
<feature type="domain" description="RNA polymerase sigma factor 70 region 4 type 2" evidence="6">
    <location>
        <begin position="106"/>
        <end position="156"/>
    </location>
</feature>
<dbReference type="NCBIfam" id="TIGR02937">
    <property type="entry name" value="sigma70-ECF"/>
    <property type="match status" value="1"/>
</dbReference>
<keyword evidence="8" id="KW-1185">Reference proteome</keyword>
<dbReference type="InterPro" id="IPR014284">
    <property type="entry name" value="RNA_pol_sigma-70_dom"/>
</dbReference>
<dbReference type="EMBL" id="BAABID010000011">
    <property type="protein sequence ID" value="GAA4731580.1"/>
    <property type="molecule type" value="Genomic_DNA"/>
</dbReference>
<keyword evidence="3" id="KW-0731">Sigma factor</keyword>
<gene>
    <name evidence="7" type="ORF">GCM10023216_24570</name>
</gene>
<evidence type="ECO:0000256" key="1">
    <source>
        <dbReference type="ARBA" id="ARBA00010641"/>
    </source>
</evidence>
<dbReference type="InterPro" id="IPR013249">
    <property type="entry name" value="RNA_pol_sigma70_r4_t2"/>
</dbReference>
<evidence type="ECO:0000256" key="4">
    <source>
        <dbReference type="ARBA" id="ARBA00023163"/>
    </source>
</evidence>
<feature type="domain" description="RNA polymerase sigma-70 region 2" evidence="5">
    <location>
        <begin position="16"/>
        <end position="75"/>
    </location>
</feature>
<comment type="similarity">
    <text evidence="1">Belongs to the sigma-70 factor family. ECF subfamily.</text>
</comment>
<dbReference type="RefSeq" id="WP_172153715.1">
    <property type="nucleotide sequence ID" value="NZ_BAABID010000011.1"/>
</dbReference>
<dbReference type="SUPFAM" id="SSF88659">
    <property type="entry name" value="Sigma3 and sigma4 domains of RNA polymerase sigma factors"/>
    <property type="match status" value="1"/>
</dbReference>
<evidence type="ECO:0000256" key="3">
    <source>
        <dbReference type="ARBA" id="ARBA00023082"/>
    </source>
</evidence>
<evidence type="ECO:0000256" key="2">
    <source>
        <dbReference type="ARBA" id="ARBA00023015"/>
    </source>
</evidence>
<dbReference type="InterPro" id="IPR007627">
    <property type="entry name" value="RNA_pol_sigma70_r2"/>
</dbReference>
<dbReference type="PANTHER" id="PTHR43133">
    <property type="entry name" value="RNA POLYMERASE ECF-TYPE SIGMA FACTO"/>
    <property type="match status" value="1"/>
</dbReference>
<evidence type="ECO:0000259" key="5">
    <source>
        <dbReference type="Pfam" id="PF04542"/>
    </source>
</evidence>
<comment type="caution">
    <text evidence="7">The sequence shown here is derived from an EMBL/GenBank/DDBJ whole genome shotgun (WGS) entry which is preliminary data.</text>
</comment>
<dbReference type="Gene3D" id="1.10.10.10">
    <property type="entry name" value="Winged helix-like DNA-binding domain superfamily/Winged helix DNA-binding domain"/>
    <property type="match status" value="1"/>
</dbReference>
<proteinExistence type="inferred from homology"/>
<keyword evidence="2" id="KW-0805">Transcription regulation</keyword>
<sequence length="178" mass="20134">MDDAEARTVLTRLWVDHREEVVRFVARRAEPEHVDDVVSETFLVAWRRVDEVPTEARPWLYGVARNVLATQGRTHGRWRALGVRLGQEPATASEGVDEVVTERTDLRRAWELLGDADREVIALVAWDGLTNIEAAQVLGCRASTFAVRLNRARKRLLAFSEVPSGTADKLRRLQQEAP</sequence>
<dbReference type="InterPro" id="IPR013324">
    <property type="entry name" value="RNA_pol_sigma_r3/r4-like"/>
</dbReference>
<dbReference type="Proteomes" id="UP001500956">
    <property type="component" value="Unassembled WGS sequence"/>
</dbReference>
<evidence type="ECO:0000259" key="6">
    <source>
        <dbReference type="Pfam" id="PF08281"/>
    </source>
</evidence>
<evidence type="ECO:0000313" key="8">
    <source>
        <dbReference type="Proteomes" id="UP001500956"/>
    </source>
</evidence>
<dbReference type="InterPro" id="IPR039425">
    <property type="entry name" value="RNA_pol_sigma-70-like"/>
</dbReference>
<dbReference type="Pfam" id="PF08281">
    <property type="entry name" value="Sigma70_r4_2"/>
    <property type="match status" value="1"/>
</dbReference>
<dbReference type="Pfam" id="PF04542">
    <property type="entry name" value="Sigma70_r2"/>
    <property type="match status" value="1"/>
</dbReference>
<name>A0ABP8YJ06_9MICO</name>
<dbReference type="SUPFAM" id="SSF88946">
    <property type="entry name" value="Sigma2 domain of RNA polymerase sigma factors"/>
    <property type="match status" value="1"/>
</dbReference>
<reference evidence="8" key="1">
    <citation type="journal article" date="2019" name="Int. J. Syst. Evol. Microbiol.">
        <title>The Global Catalogue of Microorganisms (GCM) 10K type strain sequencing project: providing services to taxonomists for standard genome sequencing and annotation.</title>
        <authorList>
            <consortium name="The Broad Institute Genomics Platform"/>
            <consortium name="The Broad Institute Genome Sequencing Center for Infectious Disease"/>
            <person name="Wu L."/>
            <person name="Ma J."/>
        </authorList>
    </citation>
    <scope>NUCLEOTIDE SEQUENCE [LARGE SCALE GENOMIC DNA]</scope>
    <source>
        <strain evidence="8">JCM 18063</strain>
    </source>
</reference>
<protein>
    <submittedName>
        <fullName evidence="7">RNA polymerase sigma factor</fullName>
    </submittedName>
</protein>
<organism evidence="7 8">
    <name type="scientific">Isoptericola chiayiensis</name>
    <dbReference type="NCBI Taxonomy" id="579446"/>
    <lineage>
        <taxon>Bacteria</taxon>
        <taxon>Bacillati</taxon>
        <taxon>Actinomycetota</taxon>
        <taxon>Actinomycetes</taxon>
        <taxon>Micrococcales</taxon>
        <taxon>Promicromonosporaceae</taxon>
        <taxon>Isoptericola</taxon>
    </lineage>
</organism>
<dbReference type="InterPro" id="IPR036388">
    <property type="entry name" value="WH-like_DNA-bd_sf"/>
</dbReference>